<dbReference type="InterPro" id="IPR009057">
    <property type="entry name" value="Homeodomain-like_sf"/>
</dbReference>
<dbReference type="SUPFAM" id="SSF46689">
    <property type="entry name" value="Homeodomain-like"/>
    <property type="match status" value="1"/>
</dbReference>
<dbReference type="GO" id="GO:0006313">
    <property type="term" value="P:DNA transposition"/>
    <property type="evidence" value="ECO:0007669"/>
    <property type="project" value="InterPro"/>
</dbReference>
<proteinExistence type="predicted"/>
<dbReference type="AlphaFoldDB" id="A0A1G7Q7Q9"/>
<organism evidence="1 2">
    <name type="scientific">Rhodobacter capsulatus</name>
    <name type="common">Rhodopseudomonas capsulata</name>
    <dbReference type="NCBI Taxonomy" id="1061"/>
    <lineage>
        <taxon>Bacteria</taxon>
        <taxon>Pseudomonadati</taxon>
        <taxon>Pseudomonadota</taxon>
        <taxon>Alphaproteobacteria</taxon>
        <taxon>Rhodobacterales</taxon>
        <taxon>Rhodobacter group</taxon>
        <taxon>Rhodobacter</taxon>
    </lineage>
</organism>
<gene>
    <name evidence="1" type="ORF">SAMN04244550_03153</name>
</gene>
<dbReference type="Proteomes" id="UP000183812">
    <property type="component" value="Unassembled WGS sequence"/>
</dbReference>
<dbReference type="Pfam" id="PF01527">
    <property type="entry name" value="HTH_Tnp_1"/>
    <property type="match status" value="1"/>
</dbReference>
<reference evidence="1 2" key="1">
    <citation type="submission" date="2016-10" db="EMBL/GenBank/DDBJ databases">
        <authorList>
            <person name="de Groot N.N."/>
        </authorList>
    </citation>
    <scope>NUCLEOTIDE SEQUENCE [LARGE SCALE GENOMIC DNA]</scope>
    <source>
        <strain evidence="2">DSM 938 / 37b4</strain>
    </source>
</reference>
<dbReference type="Gene3D" id="1.10.10.60">
    <property type="entry name" value="Homeodomain-like"/>
    <property type="match status" value="1"/>
</dbReference>
<protein>
    <submittedName>
        <fullName evidence="1">Transposase</fullName>
    </submittedName>
</protein>
<dbReference type="GO" id="GO:0004803">
    <property type="term" value="F:transposase activity"/>
    <property type="evidence" value="ECO:0007669"/>
    <property type="project" value="InterPro"/>
</dbReference>
<accession>A0A1G7Q7Q9</accession>
<dbReference type="InterPro" id="IPR002514">
    <property type="entry name" value="Transposase_8"/>
</dbReference>
<evidence type="ECO:0000313" key="2">
    <source>
        <dbReference type="Proteomes" id="UP000183812"/>
    </source>
</evidence>
<dbReference type="GO" id="GO:0003677">
    <property type="term" value="F:DNA binding"/>
    <property type="evidence" value="ECO:0007669"/>
    <property type="project" value="InterPro"/>
</dbReference>
<name>A0A1G7Q7Q9_RHOCA</name>
<sequence length="148" mass="17117">MAAKRREEFKRDAVRIAQTSGLTRRPVASDLGIGHSTLGKWIQAFSGDTKAPAQDAELLRENERLRKPVSPRLVHPHLRESGDPRVAVAGRITQLVKPRLLVRSYGRAEDLDDRLRRRHTHRLLERDPHQIRRIDLERLGQRGHPIEW</sequence>
<evidence type="ECO:0000313" key="1">
    <source>
        <dbReference type="EMBL" id="SDF94627.1"/>
    </source>
</evidence>
<dbReference type="EMBL" id="FNAY01000022">
    <property type="protein sequence ID" value="SDF94627.1"/>
    <property type="molecule type" value="Genomic_DNA"/>
</dbReference>